<keyword evidence="4" id="KW-1185">Reference proteome</keyword>
<feature type="signal peptide" evidence="1">
    <location>
        <begin position="1"/>
        <end position="26"/>
    </location>
</feature>
<evidence type="ECO:0000313" key="3">
    <source>
        <dbReference type="EMBL" id="MBR7838148.1"/>
    </source>
</evidence>
<accession>A0A941EVQ3</accession>
<dbReference type="InterPro" id="IPR013783">
    <property type="entry name" value="Ig-like_fold"/>
</dbReference>
<keyword evidence="1" id="KW-0732">Signal</keyword>
<comment type="caution">
    <text evidence="3">The sequence shown here is derived from an EMBL/GenBank/DDBJ whole genome shotgun (WGS) entry which is preliminary data.</text>
</comment>
<organism evidence="3 4">
    <name type="scientific">Actinospica durhamensis</name>
    <dbReference type="NCBI Taxonomy" id="1508375"/>
    <lineage>
        <taxon>Bacteria</taxon>
        <taxon>Bacillati</taxon>
        <taxon>Actinomycetota</taxon>
        <taxon>Actinomycetes</taxon>
        <taxon>Catenulisporales</taxon>
        <taxon>Actinospicaceae</taxon>
        <taxon>Actinospica</taxon>
    </lineage>
</organism>
<evidence type="ECO:0000259" key="2">
    <source>
        <dbReference type="PROSITE" id="PS50093"/>
    </source>
</evidence>
<dbReference type="InterPro" id="IPR000601">
    <property type="entry name" value="PKD_dom"/>
</dbReference>
<gene>
    <name evidence="3" type="ORF">KDL01_33055</name>
</gene>
<dbReference type="RefSeq" id="WP_212532609.1">
    <property type="nucleotide sequence ID" value="NZ_JAGSOG010000262.1"/>
</dbReference>
<dbReference type="PROSITE" id="PS50093">
    <property type="entry name" value="PKD"/>
    <property type="match status" value="1"/>
</dbReference>
<feature type="domain" description="PKD" evidence="2">
    <location>
        <begin position="357"/>
        <end position="449"/>
    </location>
</feature>
<dbReference type="InterPro" id="IPR035986">
    <property type="entry name" value="PKD_dom_sf"/>
</dbReference>
<dbReference type="InterPro" id="IPR011050">
    <property type="entry name" value="Pectin_lyase_fold/virulence"/>
</dbReference>
<sequence length="836" mass="84279">MRSRRLAASAALLIALGSAAALPAQSADAASATTLLVDIMSPYCSDTSATAGSTATPYCTIQAAANAATAGTTVEIFGGAGNAVEYPEEVTITHSGTATAPITFEAIGRFADIGSINRAGTVTVKNASYVDLLDLAATTIDVVSSSHVDVSRSDIENLTVESSSSAVSAERNSVETVTVASGAANTDITANVIRTSLASSGVTVNGATGTDITNNTIDMLSAAKPIAVTGSASGTSIENNLLSGASDGTPEITVDASSAPGTTEKYNVLALDAVTNVPYSWAGAAYTTLAAFQTATGQGSQDVLEDFDTSVSDSLLTSANPAFGTADASAPGRGATDFYGNAWTGDDRGAMDFAQYTGASVVAVVDEQSVLLNVDLKGLLIGSGSSVSLNWGDGSTNQVGYELGSSDIFTDFSDIAGGHQYTSVGTYTITATVVDESATKTFTTQVTTQGATYVPVTPARVLDTRHGTGAATGMVTGGHSVAFSVASGVSGAPAASAIAAVVLNVTVVSPAKNGFVTAYPDGAALPTSSNLNYSTGQTVPNLTTVMVGQDGKVDLYTSATAYLVADVEGYYVTGSAGGGYHPLSSPDRLLDTRHGTGTAAKAVAPGGTISLQVAGNGSIPSNATSAAMNVTVVSGTANGFVTAFPSGGTTPNSSNVNYRTGQTVANMAIVKVGSDGKIEFTNSSTGTVQIIADMAGYYTAAGGDAFIPMKPWRALDTRNGTGQESSLTYPVAADSPPVWWFDDEFDGTGYWDGGPGQVAALVLNVTVVSPAANGLLVAYSGVSSSVPTASNINFLKGQTIPSMVMVACNPRSDQPALYNESKGTTQLVADVFGYFS</sequence>
<dbReference type="AlphaFoldDB" id="A0A941EVQ3"/>
<dbReference type="InterPro" id="IPR012334">
    <property type="entry name" value="Pectin_lyas_fold"/>
</dbReference>
<dbReference type="Gene3D" id="2.60.40.10">
    <property type="entry name" value="Immunoglobulins"/>
    <property type="match status" value="1"/>
</dbReference>
<evidence type="ECO:0000256" key="1">
    <source>
        <dbReference type="SAM" id="SignalP"/>
    </source>
</evidence>
<evidence type="ECO:0000313" key="4">
    <source>
        <dbReference type="Proteomes" id="UP000675781"/>
    </source>
</evidence>
<reference evidence="3" key="1">
    <citation type="submission" date="2021-04" db="EMBL/GenBank/DDBJ databases">
        <title>Genome based classification of Actinospica acidithermotolerans sp. nov., an actinobacterium isolated from an Indonesian hot spring.</title>
        <authorList>
            <person name="Kusuma A.B."/>
            <person name="Putra K.E."/>
            <person name="Nafisah S."/>
            <person name="Loh J."/>
            <person name="Nouioui I."/>
            <person name="Goodfellow M."/>
        </authorList>
    </citation>
    <scope>NUCLEOTIDE SEQUENCE</scope>
    <source>
        <strain evidence="3">CSCA 57</strain>
    </source>
</reference>
<proteinExistence type="predicted"/>
<dbReference type="SUPFAM" id="SSF51126">
    <property type="entry name" value="Pectin lyase-like"/>
    <property type="match status" value="1"/>
</dbReference>
<dbReference type="SUPFAM" id="SSF49299">
    <property type="entry name" value="PKD domain"/>
    <property type="match status" value="1"/>
</dbReference>
<dbReference type="Gene3D" id="2.160.20.10">
    <property type="entry name" value="Single-stranded right-handed beta-helix, Pectin lyase-like"/>
    <property type="match status" value="1"/>
</dbReference>
<dbReference type="GO" id="GO:0005975">
    <property type="term" value="P:carbohydrate metabolic process"/>
    <property type="evidence" value="ECO:0007669"/>
    <property type="project" value="UniProtKB-ARBA"/>
</dbReference>
<dbReference type="EMBL" id="JAGSOG010000262">
    <property type="protein sequence ID" value="MBR7838148.1"/>
    <property type="molecule type" value="Genomic_DNA"/>
</dbReference>
<feature type="chain" id="PRO_5039556120" description="PKD domain-containing protein" evidence="1">
    <location>
        <begin position="27"/>
        <end position="836"/>
    </location>
</feature>
<protein>
    <recommendedName>
        <fullName evidence="2">PKD domain-containing protein</fullName>
    </recommendedName>
</protein>
<dbReference type="Proteomes" id="UP000675781">
    <property type="component" value="Unassembled WGS sequence"/>
</dbReference>
<name>A0A941EVQ3_9ACTN</name>